<comment type="caution">
    <text evidence="1">The sequence shown here is derived from an EMBL/GenBank/DDBJ whole genome shotgun (WGS) entry which is preliminary data.</text>
</comment>
<dbReference type="AlphaFoldDB" id="A0A388T8B0"/>
<evidence type="ECO:0000313" key="2">
    <source>
        <dbReference type="Proteomes" id="UP000269352"/>
    </source>
</evidence>
<organism evidence="1 2">
    <name type="scientific">Termititenax aidoneus</name>
    <dbReference type="NCBI Taxonomy" id="2218524"/>
    <lineage>
        <taxon>Bacteria</taxon>
        <taxon>Bacillati</taxon>
        <taxon>Candidatus Margulisiibacteriota</taxon>
        <taxon>Candidatus Termititenacia</taxon>
        <taxon>Candidatus Termititenacales</taxon>
        <taxon>Candidatus Termititenacaceae</taxon>
        <taxon>Candidatus Termititenax</taxon>
    </lineage>
</organism>
<accession>A0A388T8B0</accession>
<reference evidence="1 2" key="1">
    <citation type="journal article" date="2019" name="ISME J.">
        <title>Genome analyses of uncultured TG2/ZB3 bacteria in 'Margulisbacteria' specifically attached to ectosymbiotic spirochetes of protists in the termite gut.</title>
        <authorList>
            <person name="Utami Y.D."/>
            <person name="Kuwahara H."/>
            <person name="Igai K."/>
            <person name="Murakami T."/>
            <person name="Sugaya K."/>
            <person name="Morikawa T."/>
            <person name="Nagura Y."/>
            <person name="Yuki M."/>
            <person name="Deevong P."/>
            <person name="Inoue T."/>
            <person name="Kihara K."/>
            <person name="Lo N."/>
            <person name="Yamada A."/>
            <person name="Ohkuma M."/>
            <person name="Hongoh Y."/>
        </authorList>
    </citation>
    <scope>NUCLEOTIDE SEQUENCE [LARGE SCALE GENOMIC DNA]</scope>
    <source>
        <strain evidence="1">NkOx7-01</strain>
    </source>
</reference>
<name>A0A388T8B0_TERA1</name>
<dbReference type="EMBL" id="BGZN01000001">
    <property type="protein sequence ID" value="GBR72599.1"/>
    <property type="molecule type" value="Genomic_DNA"/>
</dbReference>
<sequence>MVDAVSGVTGSQTQTSSITSIKDLEENPEFFPIWVEEIQRRNVNLLLSATNVFSDTDSNDDSLYSSLGSYNGLSGSSSGTSDIFSALGLTSSTDSALSSLFSTQGITSDFSFLSSTTALQSYQVEETLRGLQAYTNATENLKWVGQIVEYVDPADGLTKTGRVTRVDIENVQKPLFRIDDKFDLTLDEIKSITAV</sequence>
<proteinExistence type="predicted"/>
<dbReference type="Proteomes" id="UP000269352">
    <property type="component" value="Unassembled WGS sequence"/>
</dbReference>
<evidence type="ECO:0000313" key="1">
    <source>
        <dbReference type="EMBL" id="GBR72599.1"/>
    </source>
</evidence>
<protein>
    <submittedName>
        <fullName evidence="1">Uncharacterized protein</fullName>
    </submittedName>
</protein>
<gene>
    <name evidence="1" type="ORF">NO1_0106</name>
</gene>
<keyword evidence="2" id="KW-1185">Reference proteome</keyword>